<keyword evidence="2" id="KW-1185">Reference proteome</keyword>
<dbReference type="EMBL" id="JAKKUT010000002">
    <property type="protein sequence ID" value="MDG2990025.1"/>
    <property type="molecule type" value="Genomic_DNA"/>
</dbReference>
<reference evidence="1" key="1">
    <citation type="journal article" date="2022" name="Genome Biol. Evol.">
        <title>A New Gene Family Diagnostic for Intracellular Biomineralization of Amorphous Ca Carbonates by Cyanobacteria.</title>
        <authorList>
            <person name="Benzerara K."/>
            <person name="Duprat E."/>
            <person name="Bitard-Feildel T."/>
            <person name="Caumes G."/>
            <person name="Cassier-Chauvat C."/>
            <person name="Chauvat F."/>
            <person name="Dezi M."/>
            <person name="Diop S.I."/>
            <person name="Gaschignard G."/>
            <person name="Gorgen S."/>
            <person name="Gugger M."/>
            <person name="Lopez-Garcia P."/>
            <person name="Millet M."/>
            <person name="Skouri-Panet F."/>
            <person name="Moreira D."/>
            <person name="Callebaut I."/>
        </authorList>
    </citation>
    <scope>NUCLEOTIDE SEQUENCE</scope>
    <source>
        <strain evidence="1">G9</strain>
    </source>
</reference>
<evidence type="ECO:0000313" key="2">
    <source>
        <dbReference type="Proteomes" id="UP001154265"/>
    </source>
</evidence>
<dbReference type="Proteomes" id="UP001154265">
    <property type="component" value="Unassembled WGS sequence"/>
</dbReference>
<protein>
    <submittedName>
        <fullName evidence="1">Uncharacterized protein</fullName>
    </submittedName>
</protein>
<gene>
    <name evidence="1" type="ORF">L3556_03615</name>
</gene>
<name>A0ABT6EW66_9SYNE</name>
<organism evidence="1 2">
    <name type="scientific">Candidatus Synechococcus calcipolaris G9</name>
    <dbReference type="NCBI Taxonomy" id="1497997"/>
    <lineage>
        <taxon>Bacteria</taxon>
        <taxon>Bacillati</taxon>
        <taxon>Cyanobacteriota</taxon>
        <taxon>Cyanophyceae</taxon>
        <taxon>Synechococcales</taxon>
        <taxon>Synechococcaceae</taxon>
        <taxon>Synechococcus</taxon>
    </lineage>
</organism>
<dbReference type="RefSeq" id="WP_277865945.1">
    <property type="nucleotide sequence ID" value="NZ_JAKKUT010000002.1"/>
</dbReference>
<proteinExistence type="predicted"/>
<reference evidence="1" key="2">
    <citation type="submission" date="2022-01" db="EMBL/GenBank/DDBJ databases">
        <authorList>
            <person name="Zivanovic Y."/>
            <person name="Moreira D."/>
            <person name="Lopez-Garcia P."/>
        </authorList>
    </citation>
    <scope>NUCLEOTIDE SEQUENCE</scope>
    <source>
        <strain evidence="1">G9</strain>
    </source>
</reference>
<accession>A0ABT6EW66</accession>
<comment type="caution">
    <text evidence="1">The sequence shown here is derived from an EMBL/GenBank/DDBJ whole genome shotgun (WGS) entry which is preliminary data.</text>
</comment>
<evidence type="ECO:0000313" key="1">
    <source>
        <dbReference type="EMBL" id="MDG2990025.1"/>
    </source>
</evidence>
<sequence>MKTVALSLGSLLGASITLGMILPGTSQGTPYPAIAIENFIGICLTNGKRSAPLVPAPIMTNICRCSINYIQERVSLSDFQEMDPAANRPLTPRQQQTQKIIDESVNVCIVRQMGG</sequence>